<dbReference type="SUPFAM" id="SSF51556">
    <property type="entry name" value="Metallo-dependent hydrolases"/>
    <property type="match status" value="1"/>
</dbReference>
<dbReference type="PANTHER" id="PTHR43135:SF3">
    <property type="entry name" value="ALPHA-D-RIBOSE 1-METHYLPHOSPHONATE 5-TRIPHOSPHATE DIPHOSPHATASE"/>
    <property type="match status" value="1"/>
</dbReference>
<dbReference type="AlphaFoldDB" id="A0A087DJ98"/>
<organism evidence="2 3">
    <name type="scientific">Bifidobacterium scardovii</name>
    <dbReference type="NCBI Taxonomy" id="158787"/>
    <lineage>
        <taxon>Bacteria</taxon>
        <taxon>Bacillati</taxon>
        <taxon>Actinomycetota</taxon>
        <taxon>Actinomycetes</taxon>
        <taxon>Bifidobacteriales</taxon>
        <taxon>Bifidobacteriaceae</taxon>
        <taxon>Bifidobacterium</taxon>
    </lineage>
</organism>
<dbReference type="Pfam" id="PF01979">
    <property type="entry name" value="Amidohydro_1"/>
    <property type="match status" value="1"/>
</dbReference>
<evidence type="ECO:0000259" key="1">
    <source>
        <dbReference type="Pfam" id="PF01979"/>
    </source>
</evidence>
<dbReference type="InterPro" id="IPR032466">
    <property type="entry name" value="Metal_Hydrolase"/>
</dbReference>
<accession>A0A087DJ98</accession>
<reference evidence="2 3" key="1">
    <citation type="submission" date="2014-03" db="EMBL/GenBank/DDBJ databases">
        <title>Genomics of Bifidobacteria.</title>
        <authorList>
            <person name="Ventura M."/>
            <person name="Milani C."/>
            <person name="Lugli G.A."/>
        </authorList>
    </citation>
    <scope>NUCLEOTIDE SEQUENCE [LARGE SCALE GENOMIC DNA]</scope>
    <source>
        <strain evidence="2 3">LMG 21589</strain>
    </source>
</reference>
<keyword evidence="2" id="KW-0378">Hydrolase</keyword>
<comment type="caution">
    <text evidence="2">The sequence shown here is derived from an EMBL/GenBank/DDBJ whole genome shotgun (WGS) entry which is preliminary data.</text>
</comment>
<dbReference type="RefSeq" id="WP_034535397.1">
    <property type="nucleotide sequence ID" value="NZ_CAUPKV010000002.1"/>
</dbReference>
<proteinExistence type="predicted"/>
<sequence length="402" mass="43320">MPKTLYTGMNLCDGNEIVNKADSWMLVGDDGRIESIGTGADAMPAADATVDLTGKYVMPGLINCHVHTMGDALDPRLTMFSETEVAYRSIKNLHRAISCGITTLRECASAFSVDCKLASLQRKGELADVPTIVPSGRPMSIIGGHGDMLEGLEGESNLGHLVSSPDEMRKAVREEFKLGAKNIKLMSTGGVMSPNDRVDDTELTVEEMKVAVEEAHHKHMTVCAHAQGTEGVHNALVAGVDSIEHGSLISEDDMRLMVANGQYLVPTLLPCWAITEYGEGKIPQYMIDKNKGFGHRFFDNIAKAASLGVRIAMGTDAGTPFNDLTDTPHELVLMREIGCTVEQIMHACGPTAAQLLKIDADYGTLEPGKYADFLVLDADPIANVAAVSQKDKAVYKHGVRVH</sequence>
<dbReference type="GeneID" id="85166768"/>
<dbReference type="OrthoDB" id="3238066at2"/>
<evidence type="ECO:0000313" key="3">
    <source>
        <dbReference type="Proteomes" id="UP000029033"/>
    </source>
</evidence>
<dbReference type="Gene3D" id="2.30.40.10">
    <property type="entry name" value="Urease, subunit C, domain 1"/>
    <property type="match status" value="1"/>
</dbReference>
<dbReference type="STRING" id="158787.BSCA_0630"/>
<gene>
    <name evidence="2" type="ORF">BSCA_0630</name>
</gene>
<dbReference type="InterPro" id="IPR006680">
    <property type="entry name" value="Amidohydro-rel"/>
</dbReference>
<dbReference type="InterPro" id="IPR057744">
    <property type="entry name" value="OTAase-like"/>
</dbReference>
<protein>
    <submittedName>
        <fullName evidence="2">Imidazolonepropionase related amidohydrolase</fullName>
    </submittedName>
</protein>
<dbReference type="SUPFAM" id="SSF51338">
    <property type="entry name" value="Composite domain of metallo-dependent hydrolases"/>
    <property type="match status" value="1"/>
</dbReference>
<dbReference type="Gene3D" id="3.20.20.140">
    <property type="entry name" value="Metal-dependent hydrolases"/>
    <property type="match status" value="1"/>
</dbReference>
<name>A0A087DJ98_9BIFI</name>
<evidence type="ECO:0000313" key="2">
    <source>
        <dbReference type="EMBL" id="KFI95598.1"/>
    </source>
</evidence>
<dbReference type="PANTHER" id="PTHR43135">
    <property type="entry name" value="ALPHA-D-RIBOSE 1-METHYLPHOSPHONATE 5-TRIPHOSPHATE DIPHOSPHATASE"/>
    <property type="match status" value="1"/>
</dbReference>
<keyword evidence="3" id="KW-1185">Reference proteome</keyword>
<dbReference type="GO" id="GO:0016810">
    <property type="term" value="F:hydrolase activity, acting on carbon-nitrogen (but not peptide) bonds"/>
    <property type="evidence" value="ECO:0007669"/>
    <property type="project" value="InterPro"/>
</dbReference>
<dbReference type="InterPro" id="IPR011059">
    <property type="entry name" value="Metal-dep_hydrolase_composite"/>
</dbReference>
<dbReference type="EMBL" id="JGZO01000002">
    <property type="protein sequence ID" value="KFI95598.1"/>
    <property type="molecule type" value="Genomic_DNA"/>
</dbReference>
<dbReference type="Proteomes" id="UP000029033">
    <property type="component" value="Unassembled WGS sequence"/>
</dbReference>
<dbReference type="eggNOG" id="COG1228">
    <property type="taxonomic scope" value="Bacteria"/>
</dbReference>
<feature type="domain" description="Amidohydrolase-related" evidence="1">
    <location>
        <begin position="56"/>
        <end position="395"/>
    </location>
</feature>
<dbReference type="CDD" id="cd01299">
    <property type="entry name" value="Met_dep_hydrolase_A"/>
    <property type="match status" value="1"/>
</dbReference>
<dbReference type="InterPro" id="IPR051781">
    <property type="entry name" value="Metallo-dep_Hydrolase"/>
</dbReference>